<keyword evidence="7" id="KW-0472">Membrane</keyword>
<dbReference type="PROSITE" id="PS50835">
    <property type="entry name" value="IG_LIKE"/>
    <property type="match status" value="1"/>
</dbReference>
<proteinExistence type="predicted"/>
<dbReference type="CDD" id="cd00096">
    <property type="entry name" value="Ig"/>
    <property type="match status" value="1"/>
</dbReference>
<feature type="region of interest" description="Disordered" evidence="6">
    <location>
        <begin position="700"/>
        <end position="733"/>
    </location>
</feature>
<feature type="region of interest" description="Disordered" evidence="6">
    <location>
        <begin position="490"/>
        <end position="518"/>
    </location>
</feature>
<dbReference type="InterPro" id="IPR000483">
    <property type="entry name" value="Cys-rich_flank_reg_C"/>
</dbReference>
<dbReference type="SUPFAM" id="SSF48726">
    <property type="entry name" value="Immunoglobulin"/>
    <property type="match status" value="1"/>
</dbReference>
<keyword evidence="7" id="KW-0812">Transmembrane</keyword>
<dbReference type="InterPro" id="IPR007110">
    <property type="entry name" value="Ig-like_dom"/>
</dbReference>
<dbReference type="SMART" id="SM00369">
    <property type="entry name" value="LRR_TYP"/>
    <property type="match status" value="6"/>
</dbReference>
<feature type="compositionally biased region" description="Polar residues" evidence="6">
    <location>
        <begin position="701"/>
        <end position="719"/>
    </location>
</feature>
<dbReference type="SUPFAM" id="SSF52058">
    <property type="entry name" value="L domain-like"/>
    <property type="match status" value="1"/>
</dbReference>
<protein>
    <submittedName>
        <fullName evidence="11">Leucine-rich repeat-containing protein 24</fullName>
    </submittedName>
</protein>
<keyword evidence="4" id="KW-1015">Disulfide bond</keyword>
<dbReference type="GeneID" id="108557428"/>
<keyword evidence="2 8" id="KW-0732">Signal</keyword>
<dbReference type="Proteomes" id="UP000695000">
    <property type="component" value="Unplaced"/>
</dbReference>
<evidence type="ECO:0000313" key="11">
    <source>
        <dbReference type="RefSeq" id="XP_017769424.1"/>
    </source>
</evidence>
<feature type="signal peptide" evidence="8">
    <location>
        <begin position="1"/>
        <end position="21"/>
    </location>
</feature>
<dbReference type="InterPro" id="IPR003598">
    <property type="entry name" value="Ig_sub2"/>
</dbReference>
<dbReference type="InterPro" id="IPR013783">
    <property type="entry name" value="Ig-like_fold"/>
</dbReference>
<evidence type="ECO:0000256" key="2">
    <source>
        <dbReference type="ARBA" id="ARBA00022729"/>
    </source>
</evidence>
<keyword evidence="10" id="KW-1185">Reference proteome</keyword>
<reference evidence="11" key="1">
    <citation type="submission" date="2025-08" db="UniProtKB">
        <authorList>
            <consortium name="RefSeq"/>
        </authorList>
    </citation>
    <scope>IDENTIFICATION</scope>
    <source>
        <tissue evidence="11">Whole Larva</tissue>
    </source>
</reference>
<feature type="coiled-coil region" evidence="5">
    <location>
        <begin position="411"/>
        <end position="438"/>
    </location>
</feature>
<dbReference type="SMART" id="SM00409">
    <property type="entry name" value="IG"/>
    <property type="match status" value="1"/>
</dbReference>
<evidence type="ECO:0000313" key="10">
    <source>
        <dbReference type="Proteomes" id="UP000695000"/>
    </source>
</evidence>
<evidence type="ECO:0000256" key="6">
    <source>
        <dbReference type="SAM" id="MobiDB-lite"/>
    </source>
</evidence>
<accession>A0ABM1M4C4</accession>
<evidence type="ECO:0000256" key="8">
    <source>
        <dbReference type="SAM" id="SignalP"/>
    </source>
</evidence>
<evidence type="ECO:0000259" key="9">
    <source>
        <dbReference type="PROSITE" id="PS50835"/>
    </source>
</evidence>
<keyword evidence="3" id="KW-0677">Repeat</keyword>
<evidence type="ECO:0000256" key="1">
    <source>
        <dbReference type="ARBA" id="ARBA00022614"/>
    </source>
</evidence>
<sequence>MRKSGLWMVVVAVVMLGVAEACPSSCVCKWKNGKQTVECNDKGLLSIPGGMDAGTQVLDLSGNSVDELHAEIFLKMDLINLQRIYMARCRIHSIDERTFKGLTNLVELDLTGNLLEAVPTDAFVDCPSLMRLTLNANPIRTVRRATFAPLSFLSTLEMSECEIESLEVGAFQGLHSLEWLRLDGNQLRMVKGGRVLPENLRGVELQGNPWECDCHLLEMRSWLETFSIASSAEPICAGPKKHSRRPVKSIPSSELACLPDVSPTTLYLEIGEGKNISLICSVHAIPEARISWWFQGQLLQNDSLVSPGLRLLYYIEEGEEDKRSELFIYNTSPEDNGTFVCTAENPAGAVASNYTIRIIVKEEPIIVVVAVPFEYLLAATVGVVSLLVILAIALIACIVKYRRNRRRLQKREKTKEVALQYQENNSKVEEDLEQITDELKQNILSEPQVMFYSPPLSKEVLNTMSPLTTHQIRSPLSLRHYHLEQNPDLINDTESVGRRREGDGEDDHDSASTIPAEAMHPNLVQFPISCLRGSRKLYSLHSWDGEQYPADYGLPKMVNAAPQSAENFYRTLPYNRAAKRHQQSAANPLNRFSREAEFLSRSSQYEQYCPADVRYTADGYPARPELMPSPPEGYKSETCASLPCTSSSAACSSSSSATAVGMTPAGLPWPVCVPANMHMINHAECNQSKYANINKRCVGAQTDTSTPQEEPAQNDTTTESPDEGYEGEPGVVL</sequence>
<dbReference type="InterPro" id="IPR036179">
    <property type="entry name" value="Ig-like_dom_sf"/>
</dbReference>
<dbReference type="Gene3D" id="2.60.40.10">
    <property type="entry name" value="Immunoglobulins"/>
    <property type="match status" value="1"/>
</dbReference>
<evidence type="ECO:0000256" key="7">
    <source>
        <dbReference type="SAM" id="Phobius"/>
    </source>
</evidence>
<dbReference type="InterPro" id="IPR003591">
    <property type="entry name" value="Leu-rich_rpt_typical-subtyp"/>
</dbReference>
<dbReference type="SMART" id="SM00408">
    <property type="entry name" value="IGc2"/>
    <property type="match status" value="1"/>
</dbReference>
<gene>
    <name evidence="11" type="primary">LOC108557428</name>
</gene>
<dbReference type="PANTHER" id="PTHR24366">
    <property type="entry name" value="IG(IMMUNOGLOBULIN) AND LRR(LEUCINE RICH REPEAT) DOMAINS"/>
    <property type="match status" value="1"/>
</dbReference>
<dbReference type="InterPro" id="IPR032675">
    <property type="entry name" value="LRR_dom_sf"/>
</dbReference>
<dbReference type="InterPro" id="IPR003599">
    <property type="entry name" value="Ig_sub"/>
</dbReference>
<feature type="domain" description="Ig-like" evidence="9">
    <location>
        <begin position="259"/>
        <end position="357"/>
    </location>
</feature>
<dbReference type="SMART" id="SM00082">
    <property type="entry name" value="LRRCT"/>
    <property type="match status" value="1"/>
</dbReference>
<feature type="transmembrane region" description="Helical" evidence="7">
    <location>
        <begin position="375"/>
        <end position="401"/>
    </location>
</feature>
<dbReference type="InterPro" id="IPR001611">
    <property type="entry name" value="Leu-rich_rpt"/>
</dbReference>
<feature type="chain" id="PRO_5045862277" evidence="8">
    <location>
        <begin position="22"/>
        <end position="733"/>
    </location>
</feature>
<dbReference type="Gene3D" id="3.80.10.10">
    <property type="entry name" value="Ribonuclease Inhibitor"/>
    <property type="match status" value="2"/>
</dbReference>
<keyword evidence="5" id="KW-0175">Coiled coil</keyword>
<keyword evidence="1" id="KW-0433">Leucine-rich repeat</keyword>
<dbReference type="Pfam" id="PF13927">
    <property type="entry name" value="Ig_3"/>
    <property type="match status" value="1"/>
</dbReference>
<name>A0ABM1M4C4_NICVS</name>
<dbReference type="Pfam" id="PF13855">
    <property type="entry name" value="LRR_8"/>
    <property type="match status" value="1"/>
</dbReference>
<evidence type="ECO:0000256" key="4">
    <source>
        <dbReference type="ARBA" id="ARBA00023157"/>
    </source>
</evidence>
<organism evidence="10 11">
    <name type="scientific">Nicrophorus vespilloides</name>
    <name type="common">Boreal carrion beetle</name>
    <dbReference type="NCBI Taxonomy" id="110193"/>
    <lineage>
        <taxon>Eukaryota</taxon>
        <taxon>Metazoa</taxon>
        <taxon>Ecdysozoa</taxon>
        <taxon>Arthropoda</taxon>
        <taxon>Hexapoda</taxon>
        <taxon>Insecta</taxon>
        <taxon>Pterygota</taxon>
        <taxon>Neoptera</taxon>
        <taxon>Endopterygota</taxon>
        <taxon>Coleoptera</taxon>
        <taxon>Polyphaga</taxon>
        <taxon>Staphyliniformia</taxon>
        <taxon>Silphidae</taxon>
        <taxon>Nicrophorinae</taxon>
        <taxon>Nicrophorus</taxon>
    </lineage>
</organism>
<evidence type="ECO:0000256" key="5">
    <source>
        <dbReference type="SAM" id="Coils"/>
    </source>
</evidence>
<dbReference type="RefSeq" id="XP_017769424.1">
    <property type="nucleotide sequence ID" value="XM_017913935.1"/>
</dbReference>
<dbReference type="PANTHER" id="PTHR24366:SF151">
    <property type="entry name" value="KEKKON 2"/>
    <property type="match status" value="1"/>
</dbReference>
<keyword evidence="7" id="KW-1133">Transmembrane helix</keyword>
<evidence type="ECO:0000256" key="3">
    <source>
        <dbReference type="ARBA" id="ARBA00022737"/>
    </source>
</evidence>